<feature type="compositionally biased region" description="Polar residues" evidence="1">
    <location>
        <begin position="1"/>
        <end position="12"/>
    </location>
</feature>
<protein>
    <submittedName>
        <fullName evidence="2">Uncharacterized protein</fullName>
    </submittedName>
</protein>
<dbReference type="Proteomes" id="UP000265520">
    <property type="component" value="Unassembled WGS sequence"/>
</dbReference>
<organism evidence="2 3">
    <name type="scientific">Trifolium medium</name>
    <dbReference type="NCBI Taxonomy" id="97028"/>
    <lineage>
        <taxon>Eukaryota</taxon>
        <taxon>Viridiplantae</taxon>
        <taxon>Streptophyta</taxon>
        <taxon>Embryophyta</taxon>
        <taxon>Tracheophyta</taxon>
        <taxon>Spermatophyta</taxon>
        <taxon>Magnoliopsida</taxon>
        <taxon>eudicotyledons</taxon>
        <taxon>Gunneridae</taxon>
        <taxon>Pentapetalae</taxon>
        <taxon>rosids</taxon>
        <taxon>fabids</taxon>
        <taxon>Fabales</taxon>
        <taxon>Fabaceae</taxon>
        <taxon>Papilionoideae</taxon>
        <taxon>50 kb inversion clade</taxon>
        <taxon>NPAAA clade</taxon>
        <taxon>Hologalegina</taxon>
        <taxon>IRL clade</taxon>
        <taxon>Trifolieae</taxon>
        <taxon>Trifolium</taxon>
    </lineage>
</organism>
<keyword evidence="3" id="KW-1185">Reference proteome</keyword>
<comment type="caution">
    <text evidence="2">The sequence shown here is derived from an EMBL/GenBank/DDBJ whole genome shotgun (WGS) entry which is preliminary data.</text>
</comment>
<dbReference type="EMBL" id="LXQA010438303">
    <property type="protein sequence ID" value="MCI51847.1"/>
    <property type="molecule type" value="Genomic_DNA"/>
</dbReference>
<feature type="region of interest" description="Disordered" evidence="1">
    <location>
        <begin position="1"/>
        <end position="88"/>
    </location>
</feature>
<proteinExistence type="predicted"/>
<accession>A0A392STV3</accession>
<evidence type="ECO:0000256" key="1">
    <source>
        <dbReference type="SAM" id="MobiDB-lite"/>
    </source>
</evidence>
<dbReference type="AlphaFoldDB" id="A0A392STV3"/>
<evidence type="ECO:0000313" key="3">
    <source>
        <dbReference type="Proteomes" id="UP000265520"/>
    </source>
</evidence>
<sequence>MFSSFERLTNPITDYVIRSPDQETATTEPVNPEVVSSPESIEIPSKKPTSEQPILKQSSEQTPPDQPTSEQHTEPIPEHNSEQTLENT</sequence>
<name>A0A392STV3_9FABA</name>
<feature type="compositionally biased region" description="Polar residues" evidence="1">
    <location>
        <begin position="50"/>
        <end position="70"/>
    </location>
</feature>
<feature type="non-terminal residue" evidence="2">
    <location>
        <position position="88"/>
    </location>
</feature>
<feature type="compositionally biased region" description="Basic and acidic residues" evidence="1">
    <location>
        <begin position="71"/>
        <end position="81"/>
    </location>
</feature>
<evidence type="ECO:0000313" key="2">
    <source>
        <dbReference type="EMBL" id="MCI51847.1"/>
    </source>
</evidence>
<reference evidence="2 3" key="1">
    <citation type="journal article" date="2018" name="Front. Plant Sci.">
        <title>Red Clover (Trifolium pratense) and Zigzag Clover (T. medium) - A Picture of Genomic Similarities and Differences.</title>
        <authorList>
            <person name="Dluhosova J."/>
            <person name="Istvanek J."/>
            <person name="Nedelnik J."/>
            <person name="Repkova J."/>
        </authorList>
    </citation>
    <scope>NUCLEOTIDE SEQUENCE [LARGE SCALE GENOMIC DNA]</scope>
    <source>
        <strain evidence="3">cv. 10/8</strain>
        <tissue evidence="2">Leaf</tissue>
    </source>
</reference>